<gene>
    <name evidence="1" type="ORF">H9653_01400</name>
</gene>
<sequence>MDTQQVPASIWQQMIQQNFLSLYDLTPDKITDPEYLQGYDFVFEFSNAVLYLIVNDVTIQADRQDIDSTQVRTWRKDVVNQLIKQHAQLYLKNDQALAYQNDSKNQSKNKLASGQRQTVDKAIYFIGLTALSVQHQEIAEINAEKNNAQNLYQNRYQNSYRNSQQSKPVETASYAVGYEYGSQFFAEDCVLDLDDEESVLQVFSYQNFTEILKQLVTPSDLTAFLDFHRRKLAGFEAFQDESTLLAQFLQSPDFHQRAIEVQKQLVSHNLIAEIEPRLLKAAEPEKAEFAQALMAEIQKNTRMWYKLFNSLVRACYDVGTPLPKEQVDILVDESMYTYACLVEKILAHRTIDQDSRWNGYVRHEHSYNIFGRHYLLIFYAQDDNSSLSADKVRAGHQDLLFELNAQMQQPVMQDLFLIGVDVKPCDDSVNTEVHLDAFHQQGSLIDANTQRLYEQLAELRAQS</sequence>
<organism evidence="1 2">
    <name type="scientific">Psychrobacter communis</name>
    <dbReference type="NCBI Taxonomy" id="2762238"/>
    <lineage>
        <taxon>Bacteria</taxon>
        <taxon>Pseudomonadati</taxon>
        <taxon>Pseudomonadota</taxon>
        <taxon>Gammaproteobacteria</taxon>
        <taxon>Moraxellales</taxon>
        <taxon>Moraxellaceae</taxon>
        <taxon>Psychrobacter</taxon>
    </lineage>
</organism>
<name>A0ABR8RGC7_9GAMM</name>
<proteinExistence type="predicted"/>
<evidence type="ECO:0000313" key="1">
    <source>
        <dbReference type="EMBL" id="MBD7946692.1"/>
    </source>
</evidence>
<accession>A0ABR8RGC7</accession>
<dbReference type="Proteomes" id="UP000606724">
    <property type="component" value="Unassembled WGS sequence"/>
</dbReference>
<keyword evidence="2" id="KW-1185">Reference proteome</keyword>
<protein>
    <submittedName>
        <fullName evidence="1">Uncharacterized protein</fullName>
    </submittedName>
</protein>
<dbReference type="EMBL" id="JACSQR010000002">
    <property type="protein sequence ID" value="MBD7946692.1"/>
    <property type="molecule type" value="Genomic_DNA"/>
</dbReference>
<evidence type="ECO:0000313" key="2">
    <source>
        <dbReference type="Proteomes" id="UP000606724"/>
    </source>
</evidence>
<comment type="caution">
    <text evidence="1">The sequence shown here is derived from an EMBL/GenBank/DDBJ whole genome shotgun (WGS) entry which is preliminary data.</text>
</comment>
<reference evidence="1 2" key="1">
    <citation type="submission" date="2020-08" db="EMBL/GenBank/DDBJ databases">
        <title>A Genomic Blueprint of the Chicken Gut Microbiome.</title>
        <authorList>
            <person name="Gilroy R."/>
            <person name="Ravi A."/>
            <person name="Getino M."/>
            <person name="Pursley I."/>
            <person name="Horton D.L."/>
            <person name="Alikhan N.-F."/>
            <person name="Baker D."/>
            <person name="Gharbi K."/>
            <person name="Hall N."/>
            <person name="Watson M."/>
            <person name="Adriaenssens E.M."/>
            <person name="Foster-Nyarko E."/>
            <person name="Jarju S."/>
            <person name="Secka A."/>
            <person name="Antonio M."/>
            <person name="Oren A."/>
            <person name="Chaudhuri R."/>
            <person name="La Ragione R.M."/>
            <person name="Hildebrand F."/>
            <person name="Pallen M.J."/>
        </authorList>
    </citation>
    <scope>NUCLEOTIDE SEQUENCE [LARGE SCALE GENOMIC DNA]</scope>
    <source>
        <strain evidence="1 2">Sa4CVA2</strain>
    </source>
</reference>